<dbReference type="Proteomes" id="UP000009168">
    <property type="component" value="Unassembled WGS sequence"/>
</dbReference>
<name>Q23W18_TETTS</name>
<dbReference type="OrthoDB" id="312150at2759"/>
<dbReference type="OMA" id="YWVAVAN"/>
<evidence type="ECO:0000313" key="3">
    <source>
        <dbReference type="Proteomes" id="UP000009168"/>
    </source>
</evidence>
<reference evidence="3" key="1">
    <citation type="journal article" date="2006" name="PLoS Biol.">
        <title>Macronuclear genome sequence of the ciliate Tetrahymena thermophila, a model eukaryote.</title>
        <authorList>
            <person name="Eisen J.A."/>
            <person name="Coyne R.S."/>
            <person name="Wu M."/>
            <person name="Wu D."/>
            <person name="Thiagarajan M."/>
            <person name="Wortman J.R."/>
            <person name="Badger J.H."/>
            <person name="Ren Q."/>
            <person name="Amedeo P."/>
            <person name="Jones K.M."/>
            <person name="Tallon L.J."/>
            <person name="Delcher A.L."/>
            <person name="Salzberg S.L."/>
            <person name="Silva J.C."/>
            <person name="Haas B.J."/>
            <person name="Majoros W.H."/>
            <person name="Farzad M."/>
            <person name="Carlton J.M."/>
            <person name="Smith R.K. Jr."/>
            <person name="Garg J."/>
            <person name="Pearlman R.E."/>
            <person name="Karrer K.M."/>
            <person name="Sun L."/>
            <person name="Manning G."/>
            <person name="Elde N.C."/>
            <person name="Turkewitz A.P."/>
            <person name="Asai D.J."/>
            <person name="Wilkes D.E."/>
            <person name="Wang Y."/>
            <person name="Cai H."/>
            <person name="Collins K."/>
            <person name="Stewart B.A."/>
            <person name="Lee S.R."/>
            <person name="Wilamowska K."/>
            <person name="Weinberg Z."/>
            <person name="Ruzzo W.L."/>
            <person name="Wloga D."/>
            <person name="Gaertig J."/>
            <person name="Frankel J."/>
            <person name="Tsao C.-C."/>
            <person name="Gorovsky M.A."/>
            <person name="Keeling P.J."/>
            <person name="Waller R.F."/>
            <person name="Patron N.J."/>
            <person name="Cherry J.M."/>
            <person name="Stover N.A."/>
            <person name="Krieger C.J."/>
            <person name="del Toro C."/>
            <person name="Ryder H.F."/>
            <person name="Williamson S.C."/>
            <person name="Barbeau R.A."/>
            <person name="Hamilton E.P."/>
            <person name="Orias E."/>
        </authorList>
    </citation>
    <scope>NUCLEOTIDE SEQUENCE [LARGE SCALE GENOMIC DNA]</scope>
    <source>
        <strain evidence="3">SB210</strain>
    </source>
</reference>
<organism evidence="2 3">
    <name type="scientific">Tetrahymena thermophila (strain SB210)</name>
    <dbReference type="NCBI Taxonomy" id="312017"/>
    <lineage>
        <taxon>Eukaryota</taxon>
        <taxon>Sar</taxon>
        <taxon>Alveolata</taxon>
        <taxon>Ciliophora</taxon>
        <taxon>Intramacronucleata</taxon>
        <taxon>Oligohymenophorea</taxon>
        <taxon>Hymenostomatida</taxon>
        <taxon>Tetrahymenina</taxon>
        <taxon>Tetrahymenidae</taxon>
        <taxon>Tetrahymena</taxon>
    </lineage>
</organism>
<dbReference type="AlphaFoldDB" id="Q23W18"/>
<keyword evidence="1 2" id="KW-0812">Transmembrane</keyword>
<dbReference type="InParanoid" id="Q23W18"/>
<keyword evidence="3" id="KW-1185">Reference proteome</keyword>
<accession>Q23W18</accession>
<keyword evidence="1" id="KW-0472">Membrane</keyword>
<dbReference type="KEGG" id="tet:TTHERM_00794130"/>
<sequence length="129" mass="14897">MSGNKDLDNTWNQTEQQRKKPLAAVGDGLALLSPEGNRQYKELQIQSFKQFSLWFLVGNLTGLTLSQVVQYLPINNITKMKKRKYQRVAFFSSIFVLSYHGYKLSKREFVRGKKKILLDPVCIVNEPDN</sequence>
<evidence type="ECO:0000256" key="1">
    <source>
        <dbReference type="SAM" id="Phobius"/>
    </source>
</evidence>
<dbReference type="GeneID" id="7825490"/>
<proteinExistence type="predicted"/>
<feature type="transmembrane region" description="Helical" evidence="1">
    <location>
        <begin position="51"/>
        <end position="73"/>
    </location>
</feature>
<dbReference type="HOGENOM" id="CLU_1953193_0_0_1"/>
<dbReference type="eggNOG" id="ENOG502T1NG">
    <property type="taxonomic scope" value="Eukaryota"/>
</dbReference>
<protein>
    <submittedName>
        <fullName evidence="2">Transmembrane protein, putative</fullName>
    </submittedName>
</protein>
<dbReference type="EMBL" id="GG662609">
    <property type="protein sequence ID" value="EAS00687.1"/>
    <property type="molecule type" value="Genomic_DNA"/>
</dbReference>
<dbReference type="RefSeq" id="XP_001020932.1">
    <property type="nucleotide sequence ID" value="XM_001020932.1"/>
</dbReference>
<feature type="transmembrane region" description="Helical" evidence="1">
    <location>
        <begin position="85"/>
        <end position="102"/>
    </location>
</feature>
<keyword evidence="1" id="KW-1133">Transmembrane helix</keyword>
<gene>
    <name evidence="2" type="ORF">TTHERM_00794130</name>
</gene>
<evidence type="ECO:0000313" key="2">
    <source>
        <dbReference type="EMBL" id="EAS00687.1"/>
    </source>
</evidence>